<evidence type="ECO:0000313" key="3">
    <source>
        <dbReference type="Proteomes" id="UP000092445"/>
    </source>
</evidence>
<feature type="transmembrane region" description="Helical" evidence="1">
    <location>
        <begin position="47"/>
        <end position="68"/>
    </location>
</feature>
<protein>
    <submittedName>
        <fullName evidence="2">Uncharacterized protein</fullName>
    </submittedName>
</protein>
<dbReference type="AlphaFoldDB" id="A0A1A9ZKR3"/>
<sequence length="181" mass="19187">MRRRLGSGLVAAVLRAGDAPLDCRVDLVLGDKLGPLFDLRAPHLPRPLPEVAVVVVVTMVLVFAADVVVVDIRAILARCSISCSLSSAISCVLAFVFCEALSGRSSSSNSGSLASTFMNFNKGSSVEERVSTDLLRLFWGDSTRGTGIFPRPAPLPLPRAAGGLFKYSEGKTQTQRGDHTA</sequence>
<feature type="transmembrane region" description="Helical" evidence="1">
    <location>
        <begin position="75"/>
        <end position="97"/>
    </location>
</feature>
<dbReference type="VEuPathDB" id="VectorBase:GPAI017775"/>
<evidence type="ECO:0000256" key="1">
    <source>
        <dbReference type="SAM" id="Phobius"/>
    </source>
</evidence>
<dbReference type="EnsemblMetazoa" id="GPAI017775-RA">
    <property type="protein sequence ID" value="GPAI017775-PA"/>
    <property type="gene ID" value="GPAI017775"/>
</dbReference>
<keyword evidence="3" id="KW-1185">Reference proteome</keyword>
<accession>A0A1A9ZKR3</accession>
<keyword evidence="1" id="KW-0812">Transmembrane</keyword>
<keyword evidence="1" id="KW-1133">Transmembrane helix</keyword>
<organism evidence="2 3">
    <name type="scientific">Glossina pallidipes</name>
    <name type="common">Tsetse fly</name>
    <dbReference type="NCBI Taxonomy" id="7398"/>
    <lineage>
        <taxon>Eukaryota</taxon>
        <taxon>Metazoa</taxon>
        <taxon>Ecdysozoa</taxon>
        <taxon>Arthropoda</taxon>
        <taxon>Hexapoda</taxon>
        <taxon>Insecta</taxon>
        <taxon>Pterygota</taxon>
        <taxon>Neoptera</taxon>
        <taxon>Endopterygota</taxon>
        <taxon>Diptera</taxon>
        <taxon>Brachycera</taxon>
        <taxon>Muscomorpha</taxon>
        <taxon>Hippoboscoidea</taxon>
        <taxon>Glossinidae</taxon>
        <taxon>Glossina</taxon>
    </lineage>
</organism>
<keyword evidence="1" id="KW-0472">Membrane</keyword>
<dbReference type="Proteomes" id="UP000092445">
    <property type="component" value="Unassembled WGS sequence"/>
</dbReference>
<name>A0A1A9ZKR3_GLOPL</name>
<evidence type="ECO:0000313" key="2">
    <source>
        <dbReference type="EnsemblMetazoa" id="GPAI017775-PA"/>
    </source>
</evidence>
<reference evidence="3" key="1">
    <citation type="submission" date="2014-03" db="EMBL/GenBank/DDBJ databases">
        <authorList>
            <person name="Aksoy S."/>
            <person name="Warren W."/>
            <person name="Wilson R.K."/>
        </authorList>
    </citation>
    <scope>NUCLEOTIDE SEQUENCE [LARGE SCALE GENOMIC DNA]</scope>
    <source>
        <strain evidence="3">IAEA</strain>
    </source>
</reference>
<reference evidence="2" key="2">
    <citation type="submission" date="2020-05" db="UniProtKB">
        <authorList>
            <consortium name="EnsemblMetazoa"/>
        </authorList>
    </citation>
    <scope>IDENTIFICATION</scope>
    <source>
        <strain evidence="2">IAEA</strain>
    </source>
</reference>
<proteinExistence type="predicted"/>